<feature type="signal peptide" evidence="1">
    <location>
        <begin position="1"/>
        <end position="18"/>
    </location>
</feature>
<evidence type="ECO:0008006" key="4">
    <source>
        <dbReference type="Google" id="ProtNLM"/>
    </source>
</evidence>
<dbReference type="RefSeq" id="WP_135616807.1">
    <property type="nucleotide sequence ID" value="NZ_RQFY01000012.1"/>
</dbReference>
<dbReference type="EMBL" id="RQFY01000012">
    <property type="protein sequence ID" value="TGL28254.1"/>
    <property type="molecule type" value="Genomic_DNA"/>
</dbReference>
<accession>A0A4R9J1H6</accession>
<dbReference type="NCBIfam" id="NF047485">
    <property type="entry name" value="LA_2478_plus"/>
    <property type="match status" value="1"/>
</dbReference>
<sequence>MKYIKIIMLLSIAGLALGNCSKSPEQKVMELAPRLQLALCSKMLECGKDEIEKIPPQYRSSLPPFMQSQEACVSYFKESFDKAREQRKERKEEVTPEMVQSFETCVIELEKASCEPFKNGRGKRLGIPGCENLTKIGQPESP</sequence>
<proteinExistence type="predicted"/>
<name>A0A4R9J1H6_9LEPT</name>
<comment type="caution">
    <text evidence="2">The sequence shown here is derived from an EMBL/GenBank/DDBJ whole genome shotgun (WGS) entry which is preliminary data.</text>
</comment>
<dbReference type="AlphaFoldDB" id="A0A4R9J1H6"/>
<dbReference type="Proteomes" id="UP000297871">
    <property type="component" value="Unassembled WGS sequence"/>
</dbReference>
<keyword evidence="3" id="KW-1185">Reference proteome</keyword>
<reference evidence="2" key="1">
    <citation type="journal article" date="2019" name="PLoS Negl. Trop. Dis.">
        <title>Revisiting the worldwide diversity of Leptospira species in the environment.</title>
        <authorList>
            <person name="Vincent A.T."/>
            <person name="Schiettekatte O."/>
            <person name="Bourhy P."/>
            <person name="Veyrier F.J."/>
            <person name="Picardeau M."/>
        </authorList>
    </citation>
    <scope>NUCLEOTIDE SEQUENCE [LARGE SCALE GENOMIC DNA]</scope>
    <source>
        <strain evidence="2">201800265</strain>
    </source>
</reference>
<gene>
    <name evidence="2" type="ORF">EHQ52_18470</name>
</gene>
<evidence type="ECO:0000313" key="3">
    <source>
        <dbReference type="Proteomes" id="UP000297871"/>
    </source>
</evidence>
<protein>
    <recommendedName>
        <fullName evidence="4">Lipoprotein</fullName>
    </recommendedName>
</protein>
<keyword evidence="1" id="KW-0732">Signal</keyword>
<organism evidence="2 3">
    <name type="scientific">Leptospira koniambonensis</name>
    <dbReference type="NCBI Taxonomy" id="2484950"/>
    <lineage>
        <taxon>Bacteria</taxon>
        <taxon>Pseudomonadati</taxon>
        <taxon>Spirochaetota</taxon>
        <taxon>Spirochaetia</taxon>
        <taxon>Leptospirales</taxon>
        <taxon>Leptospiraceae</taxon>
        <taxon>Leptospira</taxon>
    </lineage>
</organism>
<feature type="chain" id="PRO_5020249074" description="Lipoprotein" evidence="1">
    <location>
        <begin position="19"/>
        <end position="142"/>
    </location>
</feature>
<evidence type="ECO:0000256" key="1">
    <source>
        <dbReference type="SAM" id="SignalP"/>
    </source>
</evidence>
<evidence type="ECO:0000313" key="2">
    <source>
        <dbReference type="EMBL" id="TGL28254.1"/>
    </source>
</evidence>
<dbReference type="OrthoDB" id="328563at2"/>